<evidence type="ECO:0000313" key="15">
    <source>
        <dbReference type="EMBL" id="KAG0268340.1"/>
    </source>
</evidence>
<sequence>MLHKTLACVLIAILPIVSFADDCRSGNFPVKIARITSSPVKPGQETCVTFVATNSNTITGGQVKITVDRDGSSNAVYDKSHNMCTEFGVSCPITAGEHSLTKCVNVPYEATGKFKLVTNTSKTSTENLTKKLQKMGFNVSRDDIITSLAATRMLVEKDNLKPFLILEPKATEEFDNISVDASRPYDAVVVGLAPSCFHYDKLNEAFRILKNAQAAQRNVQLIAIHRGRYFQDTDDDLSMGPGGFVAALEYAAGVQAKIVGKPNKTFFETAINALPSTTSTSTTTTAAATATESTTIVIGDDVESDLGPETDGLPIERFLVKTGKYRAGDEDRAFKTMDGVFADFAHTVPQILKRYGVI</sequence>
<evidence type="ECO:0000259" key="14">
    <source>
        <dbReference type="Pfam" id="PF02221"/>
    </source>
</evidence>
<keyword evidence="8" id="KW-0460">Magnesium</keyword>
<evidence type="ECO:0000256" key="11">
    <source>
        <dbReference type="ARBA" id="ARBA00039357"/>
    </source>
</evidence>
<dbReference type="InterPro" id="IPR036412">
    <property type="entry name" value="HAD-like_sf"/>
</dbReference>
<feature type="chain" id="PRO_5040142997" description="Haloacid dehalogenase-like hydrolase domain-containing protein 2" evidence="13">
    <location>
        <begin position="21"/>
        <end position="358"/>
    </location>
</feature>
<dbReference type="InterPro" id="IPR006355">
    <property type="entry name" value="LHPP/HDHD2"/>
</dbReference>
<gene>
    <name evidence="15" type="primary">HDHD2</name>
    <name evidence="15" type="ORF">DFQ27_006963</name>
</gene>
<reference evidence="15" key="1">
    <citation type="journal article" date="2020" name="Fungal Divers.">
        <title>Resolving the Mortierellaceae phylogeny through synthesis of multi-gene phylogenetics and phylogenomics.</title>
        <authorList>
            <person name="Vandepol N."/>
            <person name="Liber J."/>
            <person name="Desiro A."/>
            <person name="Na H."/>
            <person name="Kennedy M."/>
            <person name="Barry K."/>
            <person name="Grigoriev I.V."/>
            <person name="Miller A.N."/>
            <person name="O'Donnell K."/>
            <person name="Stajich J.E."/>
            <person name="Bonito G."/>
        </authorList>
    </citation>
    <scope>NUCLEOTIDE SEQUENCE</scope>
    <source>
        <strain evidence="15">BC1065</strain>
    </source>
</reference>
<dbReference type="Proteomes" id="UP000807716">
    <property type="component" value="Unassembled WGS sequence"/>
</dbReference>
<dbReference type="GO" id="GO:0016791">
    <property type="term" value="F:phosphatase activity"/>
    <property type="evidence" value="ECO:0007669"/>
    <property type="project" value="InterPro"/>
</dbReference>
<comment type="similarity">
    <text evidence="4">Belongs to the HAD-like hydrolase superfamily.</text>
</comment>
<dbReference type="OrthoDB" id="426235at2759"/>
<evidence type="ECO:0000256" key="10">
    <source>
        <dbReference type="ARBA" id="ARBA00037258"/>
    </source>
</evidence>
<evidence type="ECO:0000256" key="2">
    <source>
        <dbReference type="ARBA" id="ARBA00004123"/>
    </source>
</evidence>
<comment type="caution">
    <text evidence="15">The sequence shown here is derived from an EMBL/GenBank/DDBJ whole genome shotgun (WGS) entry which is preliminary data.</text>
</comment>
<evidence type="ECO:0000313" key="16">
    <source>
        <dbReference type="Proteomes" id="UP000807716"/>
    </source>
</evidence>
<comment type="subcellular location">
    <subcellularLocation>
        <location evidence="3">Cytoplasm</location>
    </subcellularLocation>
    <subcellularLocation>
        <location evidence="2">Nucleus</location>
    </subcellularLocation>
</comment>
<dbReference type="SUPFAM" id="SSF56784">
    <property type="entry name" value="HAD-like"/>
    <property type="match status" value="1"/>
</dbReference>
<dbReference type="PANTHER" id="PTHR19288:SF46">
    <property type="entry name" value="HALOACID DEHALOGENASE-LIKE HYDROLASE DOMAIN-CONTAINING PROTEIN 2"/>
    <property type="match status" value="1"/>
</dbReference>
<dbReference type="InterPro" id="IPR006357">
    <property type="entry name" value="HAD-SF_hydro_IIA"/>
</dbReference>
<name>A0A9P6QJ11_9FUNG</name>
<dbReference type="Gene3D" id="3.40.50.1000">
    <property type="entry name" value="HAD superfamily/HAD-like"/>
    <property type="match status" value="2"/>
</dbReference>
<dbReference type="InterPro" id="IPR003172">
    <property type="entry name" value="ML_dom"/>
</dbReference>
<dbReference type="InterPro" id="IPR023214">
    <property type="entry name" value="HAD_sf"/>
</dbReference>
<proteinExistence type="inferred from homology"/>
<keyword evidence="9" id="KW-0539">Nucleus</keyword>
<dbReference type="Pfam" id="PF13242">
    <property type="entry name" value="Hydrolase_like"/>
    <property type="match status" value="1"/>
</dbReference>
<keyword evidence="5" id="KW-0963">Cytoplasm</keyword>
<keyword evidence="6" id="KW-0479">Metal-binding</keyword>
<dbReference type="Pfam" id="PF02221">
    <property type="entry name" value="E1_DerP2_DerF2"/>
    <property type="match status" value="1"/>
</dbReference>
<dbReference type="FunFam" id="3.40.50.1000:FF:000051">
    <property type="entry name" value="Phospholysine phosphohistidine inorganic pyrophosphate phosphatase"/>
    <property type="match status" value="1"/>
</dbReference>
<dbReference type="NCBIfam" id="TIGR01458">
    <property type="entry name" value="HAD-SF-IIA-hyp3"/>
    <property type="match status" value="1"/>
</dbReference>
<comment type="function">
    <text evidence="10">Phosphatase that hydrolyzes imidodiphosphate, 3-phosphohistidine and 6-phospholysine. Has broad substrate specificity and can also hydrolyze inorganic diphosphate, but with lower efficiency.</text>
</comment>
<evidence type="ECO:0000256" key="5">
    <source>
        <dbReference type="ARBA" id="ARBA00022490"/>
    </source>
</evidence>
<dbReference type="EMBL" id="JAAAJB010000053">
    <property type="protein sequence ID" value="KAG0268340.1"/>
    <property type="molecule type" value="Genomic_DNA"/>
</dbReference>
<evidence type="ECO:0000256" key="6">
    <source>
        <dbReference type="ARBA" id="ARBA00022723"/>
    </source>
</evidence>
<keyword evidence="13" id="KW-0732">Signal</keyword>
<dbReference type="PANTHER" id="PTHR19288">
    <property type="entry name" value="4-NITROPHENYLPHOSPHATASE-RELATED"/>
    <property type="match status" value="1"/>
</dbReference>
<dbReference type="GO" id="GO:0005634">
    <property type="term" value="C:nucleus"/>
    <property type="evidence" value="ECO:0007669"/>
    <property type="project" value="UniProtKB-SubCell"/>
</dbReference>
<evidence type="ECO:0000256" key="3">
    <source>
        <dbReference type="ARBA" id="ARBA00004496"/>
    </source>
</evidence>
<feature type="domain" description="MD-2-related lipid-recognition" evidence="14">
    <location>
        <begin position="21"/>
        <end position="111"/>
    </location>
</feature>
<keyword evidence="16" id="KW-1185">Reference proteome</keyword>
<evidence type="ECO:0000256" key="13">
    <source>
        <dbReference type="SAM" id="SignalP"/>
    </source>
</evidence>
<evidence type="ECO:0000256" key="7">
    <source>
        <dbReference type="ARBA" id="ARBA00022801"/>
    </source>
</evidence>
<accession>A0A9P6QJ11</accession>
<evidence type="ECO:0000256" key="1">
    <source>
        <dbReference type="ARBA" id="ARBA00001946"/>
    </source>
</evidence>
<evidence type="ECO:0000256" key="4">
    <source>
        <dbReference type="ARBA" id="ARBA00007958"/>
    </source>
</evidence>
<comment type="cofactor">
    <cofactor evidence="1">
        <name>Mg(2+)</name>
        <dbReference type="ChEBI" id="CHEBI:18420"/>
    </cofactor>
</comment>
<evidence type="ECO:0000256" key="9">
    <source>
        <dbReference type="ARBA" id="ARBA00023242"/>
    </source>
</evidence>
<dbReference type="GO" id="GO:0046872">
    <property type="term" value="F:metal ion binding"/>
    <property type="evidence" value="ECO:0007669"/>
    <property type="project" value="UniProtKB-KW"/>
</dbReference>
<organism evidence="15 16">
    <name type="scientific">Actinomortierella ambigua</name>
    <dbReference type="NCBI Taxonomy" id="1343610"/>
    <lineage>
        <taxon>Eukaryota</taxon>
        <taxon>Fungi</taxon>
        <taxon>Fungi incertae sedis</taxon>
        <taxon>Mucoromycota</taxon>
        <taxon>Mortierellomycotina</taxon>
        <taxon>Mortierellomycetes</taxon>
        <taxon>Mortierellales</taxon>
        <taxon>Mortierellaceae</taxon>
        <taxon>Actinomortierella</taxon>
    </lineage>
</organism>
<protein>
    <recommendedName>
        <fullName evidence="12">Haloacid dehalogenase-like hydrolase domain-containing protein 2</fullName>
    </recommendedName>
    <alternativeName>
        <fullName evidence="11">Phospholysine phosphohistidine inorganic pyrophosphate phosphatase</fullName>
    </alternativeName>
</protein>
<feature type="signal peptide" evidence="13">
    <location>
        <begin position="1"/>
        <end position="20"/>
    </location>
</feature>
<dbReference type="GO" id="GO:0016462">
    <property type="term" value="F:pyrophosphatase activity"/>
    <property type="evidence" value="ECO:0007669"/>
    <property type="project" value="UniProtKB-ARBA"/>
</dbReference>
<evidence type="ECO:0000256" key="8">
    <source>
        <dbReference type="ARBA" id="ARBA00022842"/>
    </source>
</evidence>
<dbReference type="Pfam" id="PF13344">
    <property type="entry name" value="Hydrolase_6"/>
    <property type="match status" value="1"/>
</dbReference>
<dbReference type="AlphaFoldDB" id="A0A9P6QJ11"/>
<keyword evidence="7 15" id="KW-0378">Hydrolase</keyword>
<dbReference type="GO" id="GO:0005737">
    <property type="term" value="C:cytoplasm"/>
    <property type="evidence" value="ECO:0007669"/>
    <property type="project" value="UniProtKB-SubCell"/>
</dbReference>
<evidence type="ECO:0000256" key="12">
    <source>
        <dbReference type="ARBA" id="ARBA00039666"/>
    </source>
</evidence>